<evidence type="ECO:0000313" key="1">
    <source>
        <dbReference type="EMBL" id="KAI2387926.1"/>
    </source>
</evidence>
<accession>A0ACB8UY59</accession>
<protein>
    <submittedName>
        <fullName evidence="1">Uncharacterized protein</fullName>
    </submittedName>
</protein>
<sequence length="365" mass="41959">MRNPPPEIIATWPKPNYVNPEYQGPQVAIVGITLLTLSVIIVCLRMYVRIWMRRSASWDDWLMVSVMPVVVAATVVSIVATHYGWGIHIWDNKKEWLRPSRKLSWASQVLYITIMLLVKSSILTSYLRFFTSKPYRVATYVMLGVLVAWWISYAFALFFNCRPLRDYWDAPRDAKCVDELGKMFSASITNFVTDLIVLILPIPTLWKLRLPIKDRVILIILMSLGLIACVASALKTYYTYRAIVITYDVSWEGYNVWLWSDFELNLSVICPSIPILRPFAQKYLPLLGFKTLHHHSGDPDHSYQKDHKNPKAIYRKDTLKQISERYGTGDSIEALELGATPGAARSDETGLDTRPGSRRRPNDWL</sequence>
<reference evidence="1" key="1">
    <citation type="journal article" date="2022" name="bioRxiv">
        <title>Population genetic analysis of Ophidiomyces ophidiicola, the causative agent of snake fungal disease, indicates recent introductions to the USA.</title>
        <authorList>
            <person name="Ladner J.T."/>
            <person name="Palmer J.M."/>
            <person name="Ettinger C.L."/>
            <person name="Stajich J.E."/>
            <person name="Farrell T.M."/>
            <person name="Glorioso B.M."/>
            <person name="Lawson B."/>
            <person name="Price S.J."/>
            <person name="Stengle A.G."/>
            <person name="Grear D.A."/>
            <person name="Lorch J.M."/>
        </authorList>
    </citation>
    <scope>NUCLEOTIDE SEQUENCE</scope>
    <source>
        <strain evidence="1">NWHC 24266-5</strain>
    </source>
</reference>
<dbReference type="EMBL" id="JALBCA010000035">
    <property type="protein sequence ID" value="KAI2387926.1"/>
    <property type="molecule type" value="Genomic_DNA"/>
</dbReference>
<comment type="caution">
    <text evidence="1">The sequence shown here is derived from an EMBL/GenBank/DDBJ whole genome shotgun (WGS) entry which is preliminary data.</text>
</comment>
<organism evidence="1">
    <name type="scientific">Ophidiomyces ophidiicola</name>
    <dbReference type="NCBI Taxonomy" id="1387563"/>
    <lineage>
        <taxon>Eukaryota</taxon>
        <taxon>Fungi</taxon>
        <taxon>Dikarya</taxon>
        <taxon>Ascomycota</taxon>
        <taxon>Pezizomycotina</taxon>
        <taxon>Eurotiomycetes</taxon>
        <taxon>Eurotiomycetidae</taxon>
        <taxon>Onygenales</taxon>
        <taxon>Onygenaceae</taxon>
        <taxon>Ophidiomyces</taxon>
    </lineage>
</organism>
<gene>
    <name evidence="1" type="ORF">LOY88_002885</name>
</gene>
<name>A0ACB8UY59_9EURO</name>
<proteinExistence type="predicted"/>